<reference evidence="3" key="1">
    <citation type="submission" date="2021-06" db="EMBL/GenBank/DDBJ databases">
        <authorList>
            <person name="Kallberg Y."/>
            <person name="Tangrot J."/>
            <person name="Rosling A."/>
        </authorList>
    </citation>
    <scope>NUCLEOTIDE SEQUENCE</scope>
    <source>
        <strain evidence="3">AZ414A</strain>
    </source>
</reference>
<proteinExistence type="predicted"/>
<dbReference type="Proteomes" id="UP000789706">
    <property type="component" value="Unassembled WGS sequence"/>
</dbReference>
<feature type="compositionally biased region" description="Basic and acidic residues" evidence="1">
    <location>
        <begin position="242"/>
        <end position="252"/>
    </location>
</feature>
<protein>
    <submittedName>
        <fullName evidence="3">11793_t:CDS:1</fullName>
    </submittedName>
</protein>
<dbReference type="InterPro" id="IPR011333">
    <property type="entry name" value="SKP1/BTB/POZ_sf"/>
</dbReference>
<feature type="domain" description="BTB" evidence="2">
    <location>
        <begin position="17"/>
        <end position="99"/>
    </location>
</feature>
<dbReference type="SMART" id="SM00225">
    <property type="entry name" value="BTB"/>
    <property type="match status" value="1"/>
</dbReference>
<dbReference type="OrthoDB" id="2316821at2759"/>
<evidence type="ECO:0000313" key="3">
    <source>
        <dbReference type="EMBL" id="CAG8451749.1"/>
    </source>
</evidence>
<dbReference type="SUPFAM" id="SSF54695">
    <property type="entry name" value="POZ domain"/>
    <property type="match status" value="1"/>
</dbReference>
<name>A0A9N8VJE9_9GLOM</name>
<dbReference type="InterPro" id="IPR000210">
    <property type="entry name" value="BTB/POZ_dom"/>
</dbReference>
<dbReference type="PROSITE" id="PS50097">
    <property type="entry name" value="BTB"/>
    <property type="match status" value="1"/>
</dbReference>
<sequence>MDTLPKIRALFNDPSTADLTLRIDGRAYFAHKCILNLQSEWFQKYLEENRQSDEGNEESNENNRKDFDESAFQYEIYYDYDIFGYLLAYCYGWSIQSKTTDELFAIAYLAKKFKVHSLTKFTDCLLKHISKSWKPNEYKWKVGLMISKWLGLAETRLTILKFSARILIKIKDSRNFELIKSIIDKDDWNEIEKIMNELSSDEVQIENELLEDGVLGLDENGNVVESSSSYASSNGDSDNESEDHQRSINDDK</sequence>
<feature type="region of interest" description="Disordered" evidence="1">
    <location>
        <begin position="219"/>
        <end position="252"/>
    </location>
</feature>
<dbReference type="EMBL" id="CAJVPK010000114">
    <property type="protein sequence ID" value="CAG8451749.1"/>
    <property type="molecule type" value="Genomic_DNA"/>
</dbReference>
<dbReference type="AlphaFoldDB" id="A0A9N8VJE9"/>
<accession>A0A9N8VJE9</accession>
<evidence type="ECO:0000313" key="4">
    <source>
        <dbReference type="Proteomes" id="UP000789706"/>
    </source>
</evidence>
<gene>
    <name evidence="3" type="ORF">DEBURN_LOCUS2177</name>
</gene>
<organism evidence="3 4">
    <name type="scientific">Diversispora eburnea</name>
    <dbReference type="NCBI Taxonomy" id="1213867"/>
    <lineage>
        <taxon>Eukaryota</taxon>
        <taxon>Fungi</taxon>
        <taxon>Fungi incertae sedis</taxon>
        <taxon>Mucoromycota</taxon>
        <taxon>Glomeromycotina</taxon>
        <taxon>Glomeromycetes</taxon>
        <taxon>Diversisporales</taxon>
        <taxon>Diversisporaceae</taxon>
        <taxon>Diversispora</taxon>
    </lineage>
</organism>
<comment type="caution">
    <text evidence="3">The sequence shown here is derived from an EMBL/GenBank/DDBJ whole genome shotgun (WGS) entry which is preliminary data.</text>
</comment>
<evidence type="ECO:0000259" key="2">
    <source>
        <dbReference type="PROSITE" id="PS50097"/>
    </source>
</evidence>
<keyword evidence="4" id="KW-1185">Reference proteome</keyword>
<dbReference type="Pfam" id="PF00651">
    <property type="entry name" value="BTB"/>
    <property type="match status" value="1"/>
</dbReference>
<evidence type="ECO:0000256" key="1">
    <source>
        <dbReference type="SAM" id="MobiDB-lite"/>
    </source>
</evidence>
<feature type="compositionally biased region" description="Low complexity" evidence="1">
    <location>
        <begin position="219"/>
        <end position="236"/>
    </location>
</feature>
<dbReference type="Gene3D" id="3.30.710.10">
    <property type="entry name" value="Potassium Channel Kv1.1, Chain A"/>
    <property type="match status" value="1"/>
</dbReference>